<dbReference type="AlphaFoldDB" id="E1I9Z2"/>
<dbReference type="PROSITE" id="PS50110">
    <property type="entry name" value="RESPONSE_REGULATORY"/>
    <property type="match status" value="1"/>
</dbReference>
<proteinExistence type="predicted"/>
<organism evidence="4 5">
    <name type="scientific">Oscillochloris trichoides DG-6</name>
    <dbReference type="NCBI Taxonomy" id="765420"/>
    <lineage>
        <taxon>Bacteria</taxon>
        <taxon>Bacillati</taxon>
        <taxon>Chloroflexota</taxon>
        <taxon>Chloroflexia</taxon>
        <taxon>Chloroflexales</taxon>
        <taxon>Chloroflexineae</taxon>
        <taxon>Oscillochloridaceae</taxon>
        <taxon>Oscillochloris</taxon>
    </lineage>
</organism>
<dbReference type="EMBL" id="ADVR01000003">
    <property type="protein sequence ID" value="EFO81994.1"/>
    <property type="molecule type" value="Genomic_DNA"/>
</dbReference>
<dbReference type="InterPro" id="IPR001789">
    <property type="entry name" value="Sig_transdc_resp-reg_receiver"/>
</dbReference>
<dbReference type="GO" id="GO:0000160">
    <property type="term" value="P:phosphorelay signal transduction system"/>
    <property type="evidence" value="ECO:0007669"/>
    <property type="project" value="InterPro"/>
</dbReference>
<gene>
    <name evidence="4" type="ORF">OSCT_0143</name>
</gene>
<dbReference type="InterPro" id="IPR011006">
    <property type="entry name" value="CheY-like_superfamily"/>
</dbReference>
<dbReference type="PANTHER" id="PTHR44591:SF23">
    <property type="entry name" value="CHEY SUBFAMILY"/>
    <property type="match status" value="1"/>
</dbReference>
<dbReference type="Pfam" id="PF00072">
    <property type="entry name" value="Response_reg"/>
    <property type="match status" value="1"/>
</dbReference>
<dbReference type="SUPFAM" id="SSF52172">
    <property type="entry name" value="CheY-like"/>
    <property type="match status" value="1"/>
</dbReference>
<dbReference type="eggNOG" id="COG0745">
    <property type="taxonomic scope" value="Bacteria"/>
</dbReference>
<reference evidence="4 5" key="1">
    <citation type="journal article" date="2011" name="J. Bacteriol.">
        <title>Draft genome sequence of the anoxygenic filamentous phototrophic bacterium Oscillochloris trichoides subsp. DG-6.</title>
        <authorList>
            <person name="Kuznetsov B.B."/>
            <person name="Ivanovsky R.N."/>
            <person name="Keppen O.I."/>
            <person name="Sukhacheva M.V."/>
            <person name="Bumazhkin B.K."/>
            <person name="Patutina E.O."/>
            <person name="Beletsky A.V."/>
            <person name="Mardanov A.V."/>
            <person name="Baslerov R.V."/>
            <person name="Panteleeva A.N."/>
            <person name="Kolganova T.V."/>
            <person name="Ravin N.V."/>
            <person name="Skryabin K.G."/>
        </authorList>
    </citation>
    <scope>NUCLEOTIDE SEQUENCE [LARGE SCALE GENOMIC DNA]</scope>
    <source>
        <strain evidence="4 5">DG-6</strain>
    </source>
</reference>
<dbReference type="PANTHER" id="PTHR44591">
    <property type="entry name" value="STRESS RESPONSE REGULATOR PROTEIN 1"/>
    <property type="match status" value="1"/>
</dbReference>
<dbReference type="InterPro" id="IPR050595">
    <property type="entry name" value="Bact_response_regulator"/>
</dbReference>
<accession>E1I9Z2</accession>
<name>E1I9Z2_9CHLR</name>
<protein>
    <submittedName>
        <fullName evidence="4">Response regulator receiver</fullName>
    </submittedName>
</protein>
<evidence type="ECO:0000313" key="4">
    <source>
        <dbReference type="EMBL" id="EFO81994.1"/>
    </source>
</evidence>
<dbReference type="SMART" id="SM00448">
    <property type="entry name" value="REC"/>
    <property type="match status" value="1"/>
</dbReference>
<evidence type="ECO:0000256" key="2">
    <source>
        <dbReference type="PROSITE-ProRule" id="PRU00169"/>
    </source>
</evidence>
<dbReference type="STRING" id="765420.OSCT_0143"/>
<evidence type="ECO:0000256" key="1">
    <source>
        <dbReference type="ARBA" id="ARBA00022553"/>
    </source>
</evidence>
<evidence type="ECO:0000313" key="5">
    <source>
        <dbReference type="Proteomes" id="UP000054010"/>
    </source>
</evidence>
<keyword evidence="1 2" id="KW-0597">Phosphoprotein</keyword>
<feature type="modified residue" description="4-aspartylphosphate" evidence="2">
    <location>
        <position position="52"/>
    </location>
</feature>
<keyword evidence="5" id="KW-1185">Reference proteome</keyword>
<dbReference type="HOGENOM" id="CLU_000445_69_17_0"/>
<feature type="domain" description="Response regulatory" evidence="3">
    <location>
        <begin position="3"/>
        <end position="118"/>
    </location>
</feature>
<evidence type="ECO:0000259" key="3">
    <source>
        <dbReference type="PROSITE" id="PS50110"/>
    </source>
</evidence>
<dbReference type="Gene3D" id="3.40.50.2300">
    <property type="match status" value="1"/>
</dbReference>
<sequence>MMHILLVDDNVLMQQVLYHFLESQNYTVVLADDAATALTLAQQLTFDLLLIDMRLPDLDGPQLLLALRNLPGMQRCPAIALSGLGTQDREAALAAGFDHFLIKPIDLDVLVQALERLSAGE</sequence>
<dbReference type="Proteomes" id="UP000054010">
    <property type="component" value="Unassembled WGS sequence"/>
</dbReference>
<comment type="caution">
    <text evidence="4">The sequence shown here is derived from an EMBL/GenBank/DDBJ whole genome shotgun (WGS) entry which is preliminary data.</text>
</comment>